<dbReference type="RefSeq" id="WP_119049246.1">
    <property type="nucleotide sequence ID" value="NZ_CP032157.1"/>
</dbReference>
<dbReference type="InterPro" id="IPR025857">
    <property type="entry name" value="MacB_PCD"/>
</dbReference>
<dbReference type="KEGG" id="pseg:D3H65_05195"/>
<feature type="transmembrane region" description="Helical" evidence="6">
    <location>
        <begin position="746"/>
        <end position="768"/>
    </location>
</feature>
<feature type="domain" description="MacB-like periplasmic core" evidence="8">
    <location>
        <begin position="20"/>
        <end position="238"/>
    </location>
</feature>
<dbReference type="GO" id="GO:0005886">
    <property type="term" value="C:plasma membrane"/>
    <property type="evidence" value="ECO:0007669"/>
    <property type="project" value="UniProtKB-SubCell"/>
</dbReference>
<feature type="domain" description="ABC3 transporter permease C-terminal" evidence="7">
    <location>
        <begin position="661"/>
        <end position="763"/>
    </location>
</feature>
<keyword evidence="10" id="KW-1185">Reference proteome</keyword>
<dbReference type="Pfam" id="PF02687">
    <property type="entry name" value="FtsX"/>
    <property type="match status" value="2"/>
</dbReference>
<evidence type="ECO:0000256" key="6">
    <source>
        <dbReference type="SAM" id="Phobius"/>
    </source>
</evidence>
<evidence type="ECO:0000256" key="2">
    <source>
        <dbReference type="ARBA" id="ARBA00022475"/>
    </source>
</evidence>
<dbReference type="OrthoDB" id="5933722at2"/>
<evidence type="ECO:0000259" key="7">
    <source>
        <dbReference type="Pfam" id="PF02687"/>
    </source>
</evidence>
<evidence type="ECO:0000259" key="8">
    <source>
        <dbReference type="Pfam" id="PF12704"/>
    </source>
</evidence>
<feature type="transmembrane region" description="Helical" evidence="6">
    <location>
        <begin position="275"/>
        <end position="297"/>
    </location>
</feature>
<feature type="transmembrane region" description="Helical" evidence="6">
    <location>
        <begin position="415"/>
        <end position="439"/>
    </location>
</feature>
<keyword evidence="4 6" id="KW-1133">Transmembrane helix</keyword>
<evidence type="ECO:0000313" key="9">
    <source>
        <dbReference type="EMBL" id="AXY73408.1"/>
    </source>
</evidence>
<feature type="domain" description="ABC3 transporter permease C-terminal" evidence="7">
    <location>
        <begin position="284"/>
        <end position="393"/>
    </location>
</feature>
<evidence type="ECO:0000256" key="4">
    <source>
        <dbReference type="ARBA" id="ARBA00022989"/>
    </source>
</evidence>
<keyword evidence="2" id="KW-1003">Cell membrane</keyword>
<dbReference type="Pfam" id="PF12704">
    <property type="entry name" value="MacB_PCD"/>
    <property type="match status" value="1"/>
</dbReference>
<dbReference type="AlphaFoldDB" id="A0A3B7MGT9"/>
<accession>A0A3B7MGT9</accession>
<organism evidence="9 10">
    <name type="scientific">Paraflavitalea soli</name>
    <dbReference type="NCBI Taxonomy" id="2315862"/>
    <lineage>
        <taxon>Bacteria</taxon>
        <taxon>Pseudomonadati</taxon>
        <taxon>Bacteroidota</taxon>
        <taxon>Chitinophagia</taxon>
        <taxon>Chitinophagales</taxon>
        <taxon>Chitinophagaceae</taxon>
        <taxon>Paraflavitalea</taxon>
    </lineage>
</organism>
<reference evidence="9 10" key="1">
    <citation type="submission" date="2018-09" db="EMBL/GenBank/DDBJ databases">
        <title>Genome sequencing of strain 6GH32-13.</title>
        <authorList>
            <person name="Weon H.-Y."/>
            <person name="Heo J."/>
            <person name="Kwon S.-W."/>
        </authorList>
    </citation>
    <scope>NUCLEOTIDE SEQUENCE [LARGE SCALE GENOMIC DNA]</scope>
    <source>
        <strain evidence="9 10">5GH32-13</strain>
    </source>
</reference>
<sequence length="782" mass="86675">MLKNYFKIAWRSLTRNRVSSFINISGLAVGLAISILAMICILDMTSYDKFHTHLPNIHALIVTNKLSGDISAGKSVPGPLAEVLRTNLAEVKYVSRYGNGGQGLFNVGEKSLYEKTVYVEPDYFRMMTFPAISGDPVKALEQSGSIVITEKIAKKLFGKEDPMGKLIRYNNQYALQVGAVIRDLPANSSEHFDVIIPFVQYEYENRSWINKWDNSAIATWMELKPGINLTTFNTKLDKLYKEKTGNENSGLFAYPFSKMWLYGEFKNGKPAGGRIYAVMLMGAVGLFVLLIACINFMNLSTARSEHRAREVGVRKVMGAFRKQVIFQFLCEAMLLTFVSLLLGIFLAVIALPALNHYTGKDMTLDLSNWQIWLSLLGMVLFTGLVAGSYPAFFLSSFKPVLVLKGVITNRKGGSLLRKGLVTFQFVVSIFLILATIVIFKQSKHAENRPIGYEAENLVEIPLRGDMGPKFQLLKNELSQIPGVVSISGGTNNLINFGGAVDGIDWPGKTADQRFYMTVTDVQYDWVKTAGLKMAEGRDFSPAFGTDTSGCLINQAAALKMGLKSPIVGTRLSGSPVIGVVQDFVFNSPMAKPGPMLIKLNRGGMNHLFLRFRNDDDWRKTMAQVELAVKKVSPGSPFEYHFTAEVLQQRLEGMRYTSQLTNIIGILAIFISCLGLFGLSAFLAERRNKEIGVRKVLGASVSQVWITLSKDFLKPVLIAFLVAAPLGGWVLNMMLQNWDYRISLSWWMFAVAGLLALVIAVATVSFHGFKAALTSPVKSLRTE</sequence>
<feature type="transmembrane region" description="Helical" evidence="6">
    <location>
        <begin position="371"/>
        <end position="394"/>
    </location>
</feature>
<feature type="transmembrane region" description="Helical" evidence="6">
    <location>
        <begin position="21"/>
        <end position="44"/>
    </location>
</feature>
<dbReference type="PANTHER" id="PTHR30572:SF18">
    <property type="entry name" value="ABC-TYPE MACROLIDE FAMILY EXPORT SYSTEM PERMEASE COMPONENT 2"/>
    <property type="match status" value="1"/>
</dbReference>
<dbReference type="InterPro" id="IPR003838">
    <property type="entry name" value="ABC3_permease_C"/>
</dbReference>
<dbReference type="Proteomes" id="UP000263900">
    <property type="component" value="Chromosome"/>
</dbReference>
<dbReference type="GO" id="GO:0022857">
    <property type="term" value="F:transmembrane transporter activity"/>
    <property type="evidence" value="ECO:0007669"/>
    <property type="project" value="TreeGrafter"/>
</dbReference>
<keyword evidence="3 6" id="KW-0812">Transmembrane</keyword>
<proteinExistence type="predicted"/>
<protein>
    <submittedName>
        <fullName evidence="9">ABC transporter permease</fullName>
    </submittedName>
</protein>
<evidence type="ECO:0000256" key="1">
    <source>
        <dbReference type="ARBA" id="ARBA00004651"/>
    </source>
</evidence>
<feature type="transmembrane region" description="Helical" evidence="6">
    <location>
        <begin position="324"/>
        <end position="351"/>
    </location>
</feature>
<keyword evidence="5 6" id="KW-0472">Membrane</keyword>
<dbReference type="InterPro" id="IPR050250">
    <property type="entry name" value="Macrolide_Exporter_MacB"/>
</dbReference>
<name>A0A3B7MGT9_9BACT</name>
<comment type="subcellular location">
    <subcellularLocation>
        <location evidence="1">Cell membrane</location>
        <topology evidence="1">Multi-pass membrane protein</topology>
    </subcellularLocation>
</comment>
<evidence type="ECO:0000256" key="3">
    <source>
        <dbReference type="ARBA" id="ARBA00022692"/>
    </source>
</evidence>
<feature type="transmembrane region" description="Helical" evidence="6">
    <location>
        <begin position="715"/>
        <end position="734"/>
    </location>
</feature>
<feature type="transmembrane region" description="Helical" evidence="6">
    <location>
        <begin position="662"/>
        <end position="683"/>
    </location>
</feature>
<dbReference type="PANTHER" id="PTHR30572">
    <property type="entry name" value="MEMBRANE COMPONENT OF TRANSPORTER-RELATED"/>
    <property type="match status" value="1"/>
</dbReference>
<evidence type="ECO:0000313" key="10">
    <source>
        <dbReference type="Proteomes" id="UP000263900"/>
    </source>
</evidence>
<evidence type="ECO:0000256" key="5">
    <source>
        <dbReference type="ARBA" id="ARBA00023136"/>
    </source>
</evidence>
<gene>
    <name evidence="9" type="ORF">D3H65_05195</name>
</gene>
<dbReference type="EMBL" id="CP032157">
    <property type="protein sequence ID" value="AXY73408.1"/>
    <property type="molecule type" value="Genomic_DNA"/>
</dbReference>